<comment type="caution">
    <text evidence="1">The sequence shown here is derived from an EMBL/GenBank/DDBJ whole genome shotgun (WGS) entry which is preliminary data.</text>
</comment>
<evidence type="ECO:0000313" key="2">
    <source>
        <dbReference type="Proteomes" id="UP000036987"/>
    </source>
</evidence>
<dbReference type="EMBL" id="LFYR01000829">
    <property type="protein sequence ID" value="KMZ68605.1"/>
    <property type="molecule type" value="Genomic_DNA"/>
</dbReference>
<proteinExistence type="predicted"/>
<dbReference type="Proteomes" id="UP000036987">
    <property type="component" value="Unassembled WGS sequence"/>
</dbReference>
<evidence type="ECO:0000313" key="1">
    <source>
        <dbReference type="EMBL" id="KMZ68605.1"/>
    </source>
</evidence>
<sequence length="79" mass="8524">MLMDAVPHQKSKYNKIVILLVVLVVISIGTSSRKTPSLRPVVSRTLVGDVGDFAEDKGKRLGGAQDRQILVGTSDEGVY</sequence>
<protein>
    <submittedName>
        <fullName evidence="1">Uncharacterized protein</fullName>
    </submittedName>
</protein>
<reference evidence="2" key="1">
    <citation type="journal article" date="2016" name="Nature">
        <title>The genome of the seagrass Zostera marina reveals angiosperm adaptation to the sea.</title>
        <authorList>
            <person name="Olsen J.L."/>
            <person name="Rouze P."/>
            <person name="Verhelst B."/>
            <person name="Lin Y.-C."/>
            <person name="Bayer T."/>
            <person name="Collen J."/>
            <person name="Dattolo E."/>
            <person name="De Paoli E."/>
            <person name="Dittami S."/>
            <person name="Maumus F."/>
            <person name="Michel G."/>
            <person name="Kersting A."/>
            <person name="Lauritano C."/>
            <person name="Lohaus R."/>
            <person name="Toepel M."/>
            <person name="Tonon T."/>
            <person name="Vanneste K."/>
            <person name="Amirebrahimi M."/>
            <person name="Brakel J."/>
            <person name="Bostroem C."/>
            <person name="Chovatia M."/>
            <person name="Grimwood J."/>
            <person name="Jenkins J.W."/>
            <person name="Jueterbock A."/>
            <person name="Mraz A."/>
            <person name="Stam W.T."/>
            <person name="Tice H."/>
            <person name="Bornberg-Bauer E."/>
            <person name="Green P.J."/>
            <person name="Pearson G.A."/>
            <person name="Procaccini G."/>
            <person name="Duarte C.M."/>
            <person name="Schmutz J."/>
            <person name="Reusch T.B.H."/>
            <person name="Van de Peer Y."/>
        </authorList>
    </citation>
    <scope>NUCLEOTIDE SEQUENCE [LARGE SCALE GENOMIC DNA]</scope>
    <source>
        <strain evidence="2">cv. Finnish</strain>
    </source>
</reference>
<organism evidence="1 2">
    <name type="scientific">Zostera marina</name>
    <name type="common">Eelgrass</name>
    <dbReference type="NCBI Taxonomy" id="29655"/>
    <lineage>
        <taxon>Eukaryota</taxon>
        <taxon>Viridiplantae</taxon>
        <taxon>Streptophyta</taxon>
        <taxon>Embryophyta</taxon>
        <taxon>Tracheophyta</taxon>
        <taxon>Spermatophyta</taxon>
        <taxon>Magnoliopsida</taxon>
        <taxon>Liliopsida</taxon>
        <taxon>Zosteraceae</taxon>
        <taxon>Zostera</taxon>
    </lineage>
</organism>
<accession>A0A0K9PK66</accession>
<dbReference type="AlphaFoldDB" id="A0A0K9PK66"/>
<keyword evidence="2" id="KW-1185">Reference proteome</keyword>
<name>A0A0K9PK66_ZOSMR</name>
<gene>
    <name evidence="1" type="ORF">ZOSMA_235G00110</name>
</gene>